<protein>
    <submittedName>
        <fullName evidence="1">Uncharacterized protein</fullName>
    </submittedName>
</protein>
<evidence type="ECO:0000313" key="2">
    <source>
        <dbReference type="Proteomes" id="UP001064048"/>
    </source>
</evidence>
<reference evidence="1 2" key="1">
    <citation type="journal article" date="2022" name="Genome Biol. Evol.">
        <title>The Spruce Budworm Genome: Reconstructing the Evolutionary History of Antifreeze Proteins.</title>
        <authorList>
            <person name="Beliveau C."/>
            <person name="Gagne P."/>
            <person name="Picq S."/>
            <person name="Vernygora O."/>
            <person name="Keeling C.I."/>
            <person name="Pinkney K."/>
            <person name="Doucet D."/>
            <person name="Wen F."/>
            <person name="Johnston J.S."/>
            <person name="Maaroufi H."/>
            <person name="Boyle B."/>
            <person name="Laroche J."/>
            <person name="Dewar K."/>
            <person name="Juretic N."/>
            <person name="Blackburn G."/>
            <person name="Nisole A."/>
            <person name="Brunet B."/>
            <person name="Brandao M."/>
            <person name="Lumley L."/>
            <person name="Duan J."/>
            <person name="Quan G."/>
            <person name="Lucarotti C.J."/>
            <person name="Roe A.D."/>
            <person name="Sperling F.A.H."/>
            <person name="Levesque R.C."/>
            <person name="Cusson M."/>
        </authorList>
    </citation>
    <scope>NUCLEOTIDE SEQUENCE [LARGE SCALE GENOMIC DNA]</scope>
    <source>
        <strain evidence="1">Glfc:IPQL:Cfum</strain>
    </source>
</reference>
<accession>A0ACC0KTR2</accession>
<comment type="caution">
    <text evidence="1">The sequence shown here is derived from an EMBL/GenBank/DDBJ whole genome shotgun (WGS) entry which is preliminary data.</text>
</comment>
<proteinExistence type="predicted"/>
<dbReference type="EMBL" id="CM046123">
    <property type="protein sequence ID" value="KAI8439710.1"/>
    <property type="molecule type" value="Genomic_DNA"/>
</dbReference>
<sequence length="543" mass="59051">MAFNGYSPRGNDILGPSSDIGDDGVPYMTLSYTNGPGYRPHRDYERVDVTREDYRKVLVVPRAGRRPLASETHGGDDVAVFARGPQQQLFTGCTSRASCRTSWRTPPAWGPPPHSAPPAAITAPASGRLLIADSACSATAYLCGAKGNRGTVGVSARVRRGDCGAAPAEHHVHSIAAWALADGRDVGIVTTTRVTHASPAGAYAHTAARDWESDADLLADCGHADPAARQADIAMQLMNSYPGNNFKVILGGGRREFRPNTTIDEEGASGRRLDGRDLIEEWRARRAAAGVSHAYVWNRTELLRAAEDPPEYLLGLFEASHMRYEAEARAAGADEPTLAEMTEAAIRVLSRNPRGFFLFVEGGRIDHAHHDSFPRLALLETIALSDAVERADTLLPRDRALLVLTADHAHVMAFNGYSPRGNDILGPSSDIGDDGVPYMTLSYTNGPGYRPHRDYERVDVTREDYQSLWFRAPAAVPLASETHGGDDVAVFARGPQQQLFTGCTSRASCRTSWRTPPAWARRRTPRRLPPSPPRTSGRLLFLS</sequence>
<evidence type="ECO:0000313" key="1">
    <source>
        <dbReference type="EMBL" id="KAI8439710.1"/>
    </source>
</evidence>
<gene>
    <name evidence="1" type="ORF">MSG28_013404</name>
</gene>
<name>A0ACC0KTR2_CHOFU</name>
<organism evidence="1 2">
    <name type="scientific">Choristoneura fumiferana</name>
    <name type="common">Spruce budworm moth</name>
    <name type="synonym">Archips fumiferana</name>
    <dbReference type="NCBI Taxonomy" id="7141"/>
    <lineage>
        <taxon>Eukaryota</taxon>
        <taxon>Metazoa</taxon>
        <taxon>Ecdysozoa</taxon>
        <taxon>Arthropoda</taxon>
        <taxon>Hexapoda</taxon>
        <taxon>Insecta</taxon>
        <taxon>Pterygota</taxon>
        <taxon>Neoptera</taxon>
        <taxon>Endopterygota</taxon>
        <taxon>Lepidoptera</taxon>
        <taxon>Glossata</taxon>
        <taxon>Ditrysia</taxon>
        <taxon>Tortricoidea</taxon>
        <taxon>Tortricidae</taxon>
        <taxon>Tortricinae</taxon>
        <taxon>Choristoneura</taxon>
    </lineage>
</organism>
<keyword evidence="2" id="KW-1185">Reference proteome</keyword>
<dbReference type="Proteomes" id="UP001064048">
    <property type="component" value="Chromosome 23"/>
</dbReference>